<dbReference type="EMBL" id="CP001778">
    <property type="protein sequence ID" value="ADD41926.1"/>
    <property type="molecule type" value="Genomic_DNA"/>
</dbReference>
<dbReference type="PANTHER" id="PTHR43671:SF13">
    <property type="entry name" value="SERINE_THREONINE-PROTEIN KINASE NEK2"/>
    <property type="match status" value="1"/>
</dbReference>
<protein>
    <recommendedName>
        <fullName evidence="1">non-specific serine/threonine protein kinase</fullName>
        <ecNumber evidence="1">2.7.11.1</ecNumber>
    </recommendedName>
</protein>
<evidence type="ECO:0000256" key="5">
    <source>
        <dbReference type="ARBA" id="ARBA00022840"/>
    </source>
</evidence>
<dbReference type="Pfam" id="PF03793">
    <property type="entry name" value="PASTA"/>
    <property type="match status" value="1"/>
</dbReference>
<dbReference type="SUPFAM" id="SSF56112">
    <property type="entry name" value="Protein kinase-like (PK-like)"/>
    <property type="match status" value="1"/>
</dbReference>
<feature type="compositionally biased region" description="Acidic residues" evidence="6">
    <location>
        <begin position="321"/>
        <end position="337"/>
    </location>
</feature>
<keyword evidence="10" id="KW-0723">Serine/threonine-protein kinase</keyword>
<sequence>MQSGTILGERYTLGEQIGAGASGSVWTGHDTIVDRPVTIKVLKPELAEDDTTRERFRRVALKVAGLAVRGIVDVYDCLEEPDPDGGFLVCHITERVEGRSLRDLLDEGGTLPYPEALDLVSDAVLALHAAHREGVVHGNLKPENLIIGDGGKITIVDFGFLPPSPSPYTAPELNDDSPAADVYGLGAVLYECLTGQPPTADGDISPLLSDMYPADAAPIMKAMSPQPSHRYASVVAFADACLHTDPAHGDSREDGEAGPPSRSGPIAEAAAALVLELDLADRDTPDDTEPTAEEPSEEPDEADDAPSEPEPEPAASGEATEPSEPEAEPEPEPEPEQPESATVKATAVVASAAPVDEADADDDAPEPVDEPAKPRRSLRTQALVIGLLIAVLTVAAAVMHFAVPSQPSGSPASPDPTTESSKSSASESSSSATDVDRPPNSAEPAPTTSSPSPSASSPDGNTVQVPNVVDMRRESAETELSGKGFTVIVNNDGNGRWECRVHDQSPVGGENVPAGTTVTIYVRRVNSPEQCIDPS</sequence>
<dbReference type="SUPFAM" id="SSF54184">
    <property type="entry name" value="Penicillin-binding protein 2x (pbp-2x), c-terminal domain"/>
    <property type="match status" value="1"/>
</dbReference>
<feature type="domain" description="PASTA" evidence="9">
    <location>
        <begin position="459"/>
        <end position="524"/>
    </location>
</feature>
<dbReference type="PROSITE" id="PS50011">
    <property type="entry name" value="PROTEIN_KINASE_DOM"/>
    <property type="match status" value="1"/>
</dbReference>
<dbReference type="PROSITE" id="PS51178">
    <property type="entry name" value="PASTA"/>
    <property type="match status" value="1"/>
</dbReference>
<feature type="compositionally biased region" description="Acidic residues" evidence="6">
    <location>
        <begin position="356"/>
        <end position="369"/>
    </location>
</feature>
<keyword evidence="4 10" id="KW-0418">Kinase</keyword>
<dbReference type="STRING" id="446470.Snas_2236"/>
<organism evidence="10 11">
    <name type="scientific">Stackebrandtia nassauensis (strain DSM 44728 / CIP 108903 / NRRL B-16338 / NBRC 102104 / LLR-40K-21)</name>
    <dbReference type="NCBI Taxonomy" id="446470"/>
    <lineage>
        <taxon>Bacteria</taxon>
        <taxon>Bacillati</taxon>
        <taxon>Actinomycetota</taxon>
        <taxon>Actinomycetes</taxon>
        <taxon>Glycomycetales</taxon>
        <taxon>Glycomycetaceae</taxon>
        <taxon>Stackebrandtia</taxon>
    </lineage>
</organism>
<dbReference type="eggNOG" id="COG2815">
    <property type="taxonomic scope" value="Bacteria"/>
</dbReference>
<dbReference type="Gene3D" id="3.30.200.20">
    <property type="entry name" value="Phosphorylase Kinase, domain 1"/>
    <property type="match status" value="1"/>
</dbReference>
<dbReference type="SMART" id="SM00740">
    <property type="entry name" value="PASTA"/>
    <property type="match status" value="1"/>
</dbReference>
<dbReference type="GO" id="GO:0004674">
    <property type="term" value="F:protein serine/threonine kinase activity"/>
    <property type="evidence" value="ECO:0007669"/>
    <property type="project" value="UniProtKB-KW"/>
</dbReference>
<dbReference type="InterPro" id="IPR005543">
    <property type="entry name" value="PASTA_dom"/>
</dbReference>
<feature type="region of interest" description="Disordered" evidence="6">
    <location>
        <begin position="404"/>
        <end position="477"/>
    </location>
</feature>
<evidence type="ECO:0000256" key="6">
    <source>
        <dbReference type="SAM" id="MobiDB-lite"/>
    </source>
</evidence>
<gene>
    <name evidence="10" type="ordered locus">Snas_2236</name>
</gene>
<dbReference type="HOGENOM" id="CLU_469211_0_0_11"/>
<dbReference type="InterPro" id="IPR050660">
    <property type="entry name" value="NEK_Ser/Thr_kinase"/>
</dbReference>
<dbReference type="AlphaFoldDB" id="D3Q259"/>
<keyword evidence="7" id="KW-0472">Membrane</keyword>
<dbReference type="GO" id="GO:0005524">
    <property type="term" value="F:ATP binding"/>
    <property type="evidence" value="ECO:0007669"/>
    <property type="project" value="UniProtKB-KW"/>
</dbReference>
<feature type="compositionally biased region" description="Basic and acidic residues" evidence="6">
    <location>
        <begin position="245"/>
        <end position="255"/>
    </location>
</feature>
<dbReference type="Gene3D" id="1.10.510.10">
    <property type="entry name" value="Transferase(Phosphotransferase) domain 1"/>
    <property type="match status" value="1"/>
</dbReference>
<accession>D3Q259</accession>
<evidence type="ECO:0000256" key="7">
    <source>
        <dbReference type="SAM" id="Phobius"/>
    </source>
</evidence>
<dbReference type="EC" id="2.7.11.1" evidence="1"/>
<evidence type="ECO:0000256" key="3">
    <source>
        <dbReference type="ARBA" id="ARBA00022741"/>
    </source>
</evidence>
<evidence type="ECO:0000313" key="10">
    <source>
        <dbReference type="EMBL" id="ADD41926.1"/>
    </source>
</evidence>
<dbReference type="PANTHER" id="PTHR43671">
    <property type="entry name" value="SERINE/THREONINE-PROTEIN KINASE NEK"/>
    <property type="match status" value="1"/>
</dbReference>
<proteinExistence type="predicted"/>
<dbReference type="Proteomes" id="UP000000844">
    <property type="component" value="Chromosome"/>
</dbReference>
<evidence type="ECO:0000256" key="1">
    <source>
        <dbReference type="ARBA" id="ARBA00012513"/>
    </source>
</evidence>
<evidence type="ECO:0000259" key="9">
    <source>
        <dbReference type="PROSITE" id="PS51178"/>
    </source>
</evidence>
<keyword evidence="11" id="KW-1185">Reference proteome</keyword>
<feature type="transmembrane region" description="Helical" evidence="7">
    <location>
        <begin position="382"/>
        <end position="403"/>
    </location>
</feature>
<dbReference type="InterPro" id="IPR000719">
    <property type="entry name" value="Prot_kinase_dom"/>
</dbReference>
<feature type="region of interest" description="Disordered" evidence="6">
    <location>
        <begin position="245"/>
        <end position="264"/>
    </location>
</feature>
<dbReference type="InterPro" id="IPR011009">
    <property type="entry name" value="Kinase-like_dom_sf"/>
</dbReference>
<keyword evidence="7" id="KW-0812">Transmembrane</keyword>
<feature type="compositionally biased region" description="Low complexity" evidence="6">
    <location>
        <begin position="419"/>
        <end position="458"/>
    </location>
</feature>
<dbReference type="CDD" id="cd14014">
    <property type="entry name" value="STKc_PknB_like"/>
    <property type="match status" value="1"/>
</dbReference>
<dbReference type="CDD" id="cd06576">
    <property type="entry name" value="PASTA_Pbp2x-like_1"/>
    <property type="match status" value="1"/>
</dbReference>
<keyword evidence="7" id="KW-1133">Transmembrane helix</keyword>
<dbReference type="Pfam" id="PF00069">
    <property type="entry name" value="Pkinase"/>
    <property type="match status" value="1"/>
</dbReference>
<keyword evidence="5" id="KW-0067">ATP-binding</keyword>
<feature type="compositionally biased region" description="Polar residues" evidence="6">
    <location>
        <begin position="405"/>
        <end position="418"/>
    </location>
</feature>
<keyword evidence="3" id="KW-0547">Nucleotide-binding</keyword>
<evidence type="ECO:0000256" key="4">
    <source>
        <dbReference type="ARBA" id="ARBA00022777"/>
    </source>
</evidence>
<reference evidence="10 11" key="1">
    <citation type="journal article" date="2009" name="Stand. Genomic Sci.">
        <title>Complete genome sequence of Stackebrandtia nassauensis type strain (LLR-40K-21).</title>
        <authorList>
            <person name="Munk C."/>
            <person name="Lapidus A."/>
            <person name="Copeland A."/>
            <person name="Jando M."/>
            <person name="Mayilraj S."/>
            <person name="Glavina Del Rio T."/>
            <person name="Nolan M."/>
            <person name="Chen F."/>
            <person name="Lucas S."/>
            <person name="Tice H."/>
            <person name="Cheng J.F."/>
            <person name="Han C."/>
            <person name="Detter J.C."/>
            <person name="Bruce D."/>
            <person name="Goodwin L."/>
            <person name="Chain P."/>
            <person name="Pitluck S."/>
            <person name="Goker M."/>
            <person name="Ovchinikova G."/>
            <person name="Pati A."/>
            <person name="Ivanova N."/>
            <person name="Mavromatis K."/>
            <person name="Chen A."/>
            <person name="Palaniappan K."/>
            <person name="Land M."/>
            <person name="Hauser L."/>
            <person name="Chang Y.J."/>
            <person name="Jeffries C.D."/>
            <person name="Bristow J."/>
            <person name="Eisen J.A."/>
            <person name="Markowitz V."/>
            <person name="Hugenholtz P."/>
            <person name="Kyrpides N.C."/>
            <person name="Klenk H.P."/>
        </authorList>
    </citation>
    <scope>NUCLEOTIDE SEQUENCE [LARGE SCALE GENOMIC DNA]</scope>
    <source>
        <strain evidence="11">DSM 44728 / CIP 108903 / NRRL B-16338 / NBRC 102104 / LLR-40K-21</strain>
    </source>
</reference>
<name>D3Q259_STANL</name>
<feature type="compositionally biased region" description="Acidic residues" evidence="6">
    <location>
        <begin position="286"/>
        <end position="311"/>
    </location>
</feature>
<keyword evidence="2" id="KW-0808">Transferase</keyword>
<evidence type="ECO:0000259" key="8">
    <source>
        <dbReference type="PROSITE" id="PS50011"/>
    </source>
</evidence>
<dbReference type="eggNOG" id="COG0515">
    <property type="taxonomic scope" value="Bacteria"/>
</dbReference>
<evidence type="ECO:0000256" key="2">
    <source>
        <dbReference type="ARBA" id="ARBA00022679"/>
    </source>
</evidence>
<feature type="region of interest" description="Disordered" evidence="6">
    <location>
        <begin position="282"/>
        <end position="379"/>
    </location>
</feature>
<feature type="compositionally biased region" description="Low complexity" evidence="6">
    <location>
        <begin position="338"/>
        <end position="355"/>
    </location>
</feature>
<evidence type="ECO:0000313" key="11">
    <source>
        <dbReference type="Proteomes" id="UP000000844"/>
    </source>
</evidence>
<dbReference type="KEGG" id="sna:Snas_2236"/>
<feature type="domain" description="Protein kinase" evidence="8">
    <location>
        <begin position="11"/>
        <end position="262"/>
    </location>
</feature>
<dbReference type="Gene3D" id="3.30.10.20">
    <property type="match status" value="1"/>
</dbReference>
<dbReference type="RefSeq" id="WP_013017497.1">
    <property type="nucleotide sequence ID" value="NC_013947.1"/>
</dbReference>